<dbReference type="Proteomes" id="UP001058016">
    <property type="component" value="Chromosome"/>
</dbReference>
<keyword evidence="3" id="KW-1185">Reference proteome</keyword>
<evidence type="ECO:0000313" key="1">
    <source>
        <dbReference type="EMBL" id="UUF06613.1"/>
    </source>
</evidence>
<sequence>MEYGISGYQTDYRFMKKEVIQLAHETVPLTGTEQVDQIYLLGTKEDDNLIYSDIALVVENGATGEKKFYTIPTSKGMGGGIDLVDFTHDGLLDVGVYIFSGGTGSQVDYYIFFNQGKAVQLGFSNKLLEEKLKFQVTYLPKYQVEIKNLNTNETTILDLSRRSSDYLEAIYDTQGNLKNPLLGVVAPVSDSNPINSKHYSQGHDLILTQRILGRSHNDTLGYVQSYIGFDEGKYYVYRTLISQ</sequence>
<evidence type="ECO:0000313" key="4">
    <source>
        <dbReference type="Proteomes" id="UP001058072"/>
    </source>
</evidence>
<evidence type="ECO:0000313" key="2">
    <source>
        <dbReference type="EMBL" id="UUF07864.1"/>
    </source>
</evidence>
<dbReference type="EMBL" id="CP071250">
    <property type="protein sequence ID" value="UUF07864.1"/>
    <property type="molecule type" value="Genomic_DNA"/>
</dbReference>
<gene>
    <name evidence="1" type="ORF">J0J69_03250</name>
    <name evidence="2" type="ORF">J0J70_09590</name>
</gene>
<evidence type="ECO:0000313" key="3">
    <source>
        <dbReference type="Proteomes" id="UP001058016"/>
    </source>
</evidence>
<name>A0A9Q9CF87_9FIRM</name>
<dbReference type="Proteomes" id="UP001058072">
    <property type="component" value="Chromosome"/>
</dbReference>
<dbReference type="EMBL" id="CP071249">
    <property type="protein sequence ID" value="UUF06613.1"/>
    <property type="molecule type" value="Genomic_DNA"/>
</dbReference>
<evidence type="ECO:0008006" key="5">
    <source>
        <dbReference type="Google" id="ProtNLM"/>
    </source>
</evidence>
<reference evidence="2 3" key="1">
    <citation type="submission" date="2021-03" db="EMBL/GenBank/DDBJ databases">
        <title>Comparative Genomics and Metabolomics in the genus Turicibacter.</title>
        <authorList>
            <person name="Maki J."/>
            <person name="Looft T."/>
        </authorList>
    </citation>
    <scope>NUCLEOTIDE SEQUENCE</scope>
    <source>
        <strain evidence="2">ISU324</strain>
        <strain evidence="1 3">MMM721</strain>
    </source>
</reference>
<proteinExistence type="predicted"/>
<dbReference type="RefSeq" id="WP_068758809.1">
    <property type="nucleotide sequence ID" value="NZ_CP071249.1"/>
</dbReference>
<accession>A0A9Q9CF87</accession>
<protein>
    <recommendedName>
        <fullName evidence="5">Spore coat protein</fullName>
    </recommendedName>
</protein>
<organism evidence="2 4">
    <name type="scientific">Turicibacter bilis</name>
    <dbReference type="NCBI Taxonomy" id="2735723"/>
    <lineage>
        <taxon>Bacteria</taxon>
        <taxon>Bacillati</taxon>
        <taxon>Bacillota</taxon>
        <taxon>Erysipelotrichia</taxon>
        <taxon>Erysipelotrichales</taxon>
        <taxon>Turicibacteraceae</taxon>
        <taxon>Turicibacter</taxon>
    </lineage>
</organism>
<dbReference type="AlphaFoldDB" id="A0A9Q9CF87"/>